<dbReference type="AlphaFoldDB" id="A0A350HBL7"/>
<evidence type="ECO:0000313" key="2">
    <source>
        <dbReference type="Proteomes" id="UP000264062"/>
    </source>
</evidence>
<dbReference type="PANTHER" id="PTHR46656:SF3">
    <property type="entry name" value="PUTATIVE-RELATED"/>
    <property type="match status" value="1"/>
</dbReference>
<dbReference type="Pfam" id="PF13692">
    <property type="entry name" value="Glyco_trans_1_4"/>
    <property type="match status" value="1"/>
</dbReference>
<name>A0A350HBL7_UNCW3</name>
<feature type="non-terminal residue" evidence="1">
    <location>
        <position position="297"/>
    </location>
</feature>
<evidence type="ECO:0000313" key="1">
    <source>
        <dbReference type="EMBL" id="HAV92933.1"/>
    </source>
</evidence>
<dbReference type="Gene3D" id="3.40.50.2000">
    <property type="entry name" value="Glycogen Phosphorylase B"/>
    <property type="match status" value="2"/>
</dbReference>
<protein>
    <submittedName>
        <fullName evidence="1">Glycosyl transferase family 1</fullName>
    </submittedName>
</protein>
<sequence>MNIGLITPWFERGAGNVSIQYHEALSKSNKVFIYARGGAHYEKKDEKWSKFNVTYGLRIPSYARDQISSKHLSRWIINNKIDILFFNEQVSWEIIFWLKLNMPEIKIGAYIDYYTEETLLLFDMYDFLICNTKKHFSAFNWHPQAYFIQWGTSKSNLNYNENNVGKKAPVFFHSSGLNPHRKGTDFLIRAFDKIENEDAKLIIHSQNELLFQEDDLNKIINSKNIEIIEKTIPLPGLYNLGDVYVYPSRLEGIGLTIAEALMSGLPAIVPDAAPMNEFVEHLKTGWLVKIDRFVARY</sequence>
<dbReference type="Proteomes" id="UP000264062">
    <property type="component" value="Unassembled WGS sequence"/>
</dbReference>
<comment type="caution">
    <text evidence="1">The sequence shown here is derived from an EMBL/GenBank/DDBJ whole genome shotgun (WGS) entry which is preliminary data.</text>
</comment>
<accession>A0A350HBL7</accession>
<dbReference type="PANTHER" id="PTHR46656">
    <property type="entry name" value="PUTATIVE-RELATED"/>
    <property type="match status" value="1"/>
</dbReference>
<dbReference type="GO" id="GO:0016740">
    <property type="term" value="F:transferase activity"/>
    <property type="evidence" value="ECO:0007669"/>
    <property type="project" value="UniProtKB-KW"/>
</dbReference>
<gene>
    <name evidence="1" type="ORF">DCW38_07130</name>
</gene>
<organism evidence="1 2">
    <name type="scientific">candidate division WOR-3 bacterium</name>
    <dbReference type="NCBI Taxonomy" id="2052148"/>
    <lineage>
        <taxon>Bacteria</taxon>
        <taxon>Bacteria division WOR-3</taxon>
    </lineage>
</organism>
<proteinExistence type="predicted"/>
<keyword evidence="1" id="KW-0808">Transferase</keyword>
<dbReference type="CDD" id="cd03801">
    <property type="entry name" value="GT4_PimA-like"/>
    <property type="match status" value="1"/>
</dbReference>
<dbReference type="EMBL" id="DMZY01000208">
    <property type="protein sequence ID" value="HAV92933.1"/>
    <property type="molecule type" value="Genomic_DNA"/>
</dbReference>
<reference evidence="1 2" key="1">
    <citation type="journal article" date="2018" name="Nat. Biotechnol.">
        <title>A standardized bacterial taxonomy based on genome phylogeny substantially revises the tree of life.</title>
        <authorList>
            <person name="Parks D.H."/>
            <person name="Chuvochina M."/>
            <person name="Waite D.W."/>
            <person name="Rinke C."/>
            <person name="Skarshewski A."/>
            <person name="Chaumeil P.A."/>
            <person name="Hugenholtz P."/>
        </authorList>
    </citation>
    <scope>NUCLEOTIDE SEQUENCE [LARGE SCALE GENOMIC DNA]</scope>
    <source>
        <strain evidence="1">UBA9956</strain>
    </source>
</reference>
<dbReference type="SUPFAM" id="SSF53756">
    <property type="entry name" value="UDP-Glycosyltransferase/glycogen phosphorylase"/>
    <property type="match status" value="1"/>
</dbReference>